<dbReference type="Gene3D" id="1.20.1080.10">
    <property type="entry name" value="Glycerol uptake facilitator protein"/>
    <property type="match status" value="1"/>
</dbReference>
<feature type="region of interest" description="Disordered" evidence="8">
    <location>
        <begin position="23"/>
        <end position="82"/>
    </location>
</feature>
<feature type="compositionally biased region" description="Basic and acidic residues" evidence="8">
    <location>
        <begin position="69"/>
        <end position="82"/>
    </location>
</feature>
<dbReference type="eggNOG" id="KOG0224">
    <property type="taxonomic scope" value="Eukaryota"/>
</dbReference>
<gene>
    <name evidence="9" type="ORF">W97_09157</name>
</gene>
<dbReference type="GO" id="GO:0015254">
    <property type="term" value="F:glycerol channel activity"/>
    <property type="evidence" value="ECO:0007669"/>
    <property type="project" value="TreeGrafter"/>
</dbReference>
<evidence type="ECO:0000313" key="9">
    <source>
        <dbReference type="EMBL" id="EON69893.1"/>
    </source>
</evidence>
<keyword evidence="4 7" id="KW-0812">Transmembrane</keyword>
<evidence type="ECO:0000256" key="3">
    <source>
        <dbReference type="ARBA" id="ARBA00022448"/>
    </source>
</evidence>
<dbReference type="GO" id="GO:0015250">
    <property type="term" value="F:water channel activity"/>
    <property type="evidence" value="ECO:0007669"/>
    <property type="project" value="TreeGrafter"/>
</dbReference>
<keyword evidence="10" id="KW-1185">Reference proteome</keyword>
<dbReference type="RefSeq" id="XP_007785210.1">
    <property type="nucleotide sequence ID" value="XM_007787020.1"/>
</dbReference>
<evidence type="ECO:0000256" key="4">
    <source>
        <dbReference type="ARBA" id="ARBA00022692"/>
    </source>
</evidence>
<dbReference type="STRING" id="1168221.R7Z706"/>
<dbReference type="HOGENOM" id="CLU_796970_0_0_1"/>
<dbReference type="Pfam" id="PF00230">
    <property type="entry name" value="MIP"/>
    <property type="match status" value="1"/>
</dbReference>
<keyword evidence="5" id="KW-1133">Transmembrane helix</keyword>
<dbReference type="Proteomes" id="UP000016924">
    <property type="component" value="Unassembled WGS sequence"/>
</dbReference>
<evidence type="ECO:0000256" key="8">
    <source>
        <dbReference type="SAM" id="MobiDB-lite"/>
    </source>
</evidence>
<evidence type="ECO:0000256" key="1">
    <source>
        <dbReference type="ARBA" id="ARBA00004141"/>
    </source>
</evidence>
<dbReference type="InterPro" id="IPR050363">
    <property type="entry name" value="MIP/Aquaporin"/>
</dbReference>
<dbReference type="InterPro" id="IPR023271">
    <property type="entry name" value="Aquaporin-like"/>
</dbReference>
<organism evidence="9 10">
    <name type="scientific">Coniosporium apollinis (strain CBS 100218)</name>
    <name type="common">Rock-inhabiting black yeast</name>
    <dbReference type="NCBI Taxonomy" id="1168221"/>
    <lineage>
        <taxon>Eukaryota</taxon>
        <taxon>Fungi</taxon>
        <taxon>Dikarya</taxon>
        <taxon>Ascomycota</taxon>
        <taxon>Pezizomycotina</taxon>
        <taxon>Dothideomycetes</taxon>
        <taxon>Dothideomycetes incertae sedis</taxon>
        <taxon>Coniosporium</taxon>
    </lineage>
</organism>
<evidence type="ECO:0000256" key="5">
    <source>
        <dbReference type="ARBA" id="ARBA00022989"/>
    </source>
</evidence>
<comment type="similarity">
    <text evidence="2 7">Belongs to the MIP/aquaporin (TC 1.A.8) family.</text>
</comment>
<keyword evidence="6" id="KW-0472">Membrane</keyword>
<comment type="subcellular location">
    <subcellularLocation>
        <location evidence="1">Membrane</location>
        <topology evidence="1">Multi-pass membrane protein</topology>
    </subcellularLocation>
</comment>
<dbReference type="EMBL" id="JH767638">
    <property type="protein sequence ID" value="EON69893.1"/>
    <property type="molecule type" value="Genomic_DNA"/>
</dbReference>
<sequence length="348" mass="39022">MASDSAHTFFGLWLHKYHRDAGVDREDASSQEGITASSAKKTESEADASTTQSPRAASKDQTEAEEEEKNEKREEDKRRANYDRHRNPLARFRARYLDFSAEVNPEYGAYETLCWTHRLATMAEIYLAGGVSGSHVNPVISLTLAAYRGFPWHKFRVYLVAQFLGSLTANGLTWSIYRDAILQVDPGLTEFAGKSFYKVPTEYISVATAFWSEFLAIAVQDGHPDALIIGLVVTMLNLTLGHNTEPSLNPMRDFATRLVALIAGLRNADFLELVVDRWLLGCRPGWFDDRCGGVRHLYLYWWRELGELLVAFGAGDSRETEESLGVGAQRLSAAFCNLLETACFCSRR</sequence>
<dbReference type="InterPro" id="IPR000425">
    <property type="entry name" value="MIP"/>
</dbReference>
<accession>R7Z706</accession>
<evidence type="ECO:0000256" key="6">
    <source>
        <dbReference type="ARBA" id="ARBA00023136"/>
    </source>
</evidence>
<dbReference type="GeneID" id="19906468"/>
<dbReference type="GO" id="GO:0005886">
    <property type="term" value="C:plasma membrane"/>
    <property type="evidence" value="ECO:0007669"/>
    <property type="project" value="TreeGrafter"/>
</dbReference>
<dbReference type="PRINTS" id="PR00783">
    <property type="entry name" value="MINTRINSICP"/>
</dbReference>
<dbReference type="PANTHER" id="PTHR43829">
    <property type="entry name" value="AQUAPORIN OR AQUAGLYCEROPORIN RELATED"/>
    <property type="match status" value="1"/>
</dbReference>
<feature type="compositionally biased region" description="Polar residues" evidence="8">
    <location>
        <begin position="30"/>
        <end position="39"/>
    </location>
</feature>
<protein>
    <submittedName>
        <fullName evidence="9">Uncharacterized protein</fullName>
    </submittedName>
</protein>
<keyword evidence="3 7" id="KW-0813">Transport</keyword>
<dbReference type="AlphaFoldDB" id="R7Z706"/>
<dbReference type="SUPFAM" id="SSF81338">
    <property type="entry name" value="Aquaporin-like"/>
    <property type="match status" value="1"/>
</dbReference>
<name>R7Z706_CONA1</name>
<dbReference type="OrthoDB" id="3222at2759"/>
<proteinExistence type="inferred from homology"/>
<evidence type="ECO:0000313" key="10">
    <source>
        <dbReference type="Proteomes" id="UP000016924"/>
    </source>
</evidence>
<evidence type="ECO:0000256" key="2">
    <source>
        <dbReference type="ARBA" id="ARBA00006175"/>
    </source>
</evidence>
<evidence type="ECO:0000256" key="7">
    <source>
        <dbReference type="RuleBase" id="RU000477"/>
    </source>
</evidence>
<reference evidence="10" key="1">
    <citation type="submission" date="2012-06" db="EMBL/GenBank/DDBJ databases">
        <title>The genome sequence of Coniosporium apollinis CBS 100218.</title>
        <authorList>
            <consortium name="The Broad Institute Genome Sequencing Platform"/>
            <person name="Cuomo C."/>
            <person name="Gorbushina A."/>
            <person name="Noack S."/>
            <person name="Walker B."/>
            <person name="Young S.K."/>
            <person name="Zeng Q."/>
            <person name="Gargeya S."/>
            <person name="Fitzgerald M."/>
            <person name="Haas B."/>
            <person name="Abouelleil A."/>
            <person name="Alvarado L."/>
            <person name="Arachchi H.M."/>
            <person name="Berlin A.M."/>
            <person name="Chapman S.B."/>
            <person name="Goldberg J."/>
            <person name="Griggs A."/>
            <person name="Gujja S."/>
            <person name="Hansen M."/>
            <person name="Howarth C."/>
            <person name="Imamovic A."/>
            <person name="Larimer J."/>
            <person name="McCowan C."/>
            <person name="Montmayeur A."/>
            <person name="Murphy C."/>
            <person name="Neiman D."/>
            <person name="Pearson M."/>
            <person name="Priest M."/>
            <person name="Roberts A."/>
            <person name="Saif S."/>
            <person name="Shea T."/>
            <person name="Sisk P."/>
            <person name="Sykes S."/>
            <person name="Wortman J."/>
            <person name="Nusbaum C."/>
            <person name="Birren B."/>
        </authorList>
    </citation>
    <scope>NUCLEOTIDE SEQUENCE [LARGE SCALE GENOMIC DNA]</scope>
    <source>
        <strain evidence="10">CBS 100218</strain>
    </source>
</reference>
<dbReference type="PANTHER" id="PTHR43829:SF24">
    <property type="entry name" value="MIP AQUAPORIN (EUROFUNG)"/>
    <property type="match status" value="1"/>
</dbReference>